<dbReference type="SUPFAM" id="SSF103247">
    <property type="entry name" value="TT1751-like"/>
    <property type="match status" value="1"/>
</dbReference>
<protein>
    <recommendedName>
        <fullName evidence="2">DUF302 domain-containing protein</fullName>
    </recommendedName>
</protein>
<dbReference type="AlphaFoldDB" id="A0A0D6J9W0"/>
<dbReference type="InterPro" id="IPR035923">
    <property type="entry name" value="TT1751-like_sf"/>
</dbReference>
<evidence type="ECO:0000313" key="4">
    <source>
        <dbReference type="Proteomes" id="UP000033187"/>
    </source>
</evidence>
<dbReference type="KEGG" id="fil:BN1229_v1_0259"/>
<feature type="domain" description="DUF302" evidence="2">
    <location>
        <begin position="78"/>
        <end position="126"/>
    </location>
</feature>
<dbReference type="Gene3D" id="3.30.310.70">
    <property type="entry name" value="TT1751-like domain"/>
    <property type="match status" value="1"/>
</dbReference>
<dbReference type="OrthoDB" id="7363179at2"/>
<dbReference type="KEGG" id="fiy:BN1229_v1_0263"/>
<evidence type="ECO:0000259" key="2">
    <source>
        <dbReference type="Pfam" id="PF03625"/>
    </source>
</evidence>
<feature type="chain" id="PRO_5002306025" description="DUF302 domain-containing protein" evidence="1">
    <location>
        <begin position="22"/>
        <end position="154"/>
    </location>
</feature>
<keyword evidence="4" id="KW-1185">Reference proteome</keyword>
<evidence type="ECO:0000256" key="1">
    <source>
        <dbReference type="SAM" id="SignalP"/>
    </source>
</evidence>
<keyword evidence="1" id="KW-0732">Signal</keyword>
<gene>
    <name evidence="3" type="ORF">YBN1229_v1_0263</name>
</gene>
<dbReference type="Proteomes" id="UP000033187">
    <property type="component" value="Chromosome 1"/>
</dbReference>
<sequence length="154" mass="16806">MKRLFHLILMATFFLPQAVRASEFNSVSTQESFADVAAYVESAIINQGLTIDYSGEVNKMLERTGGDVGSTKTIYTGSKFFLFCSAKLSREMMEADPTNVGFCPFIVFVYETAAEPGVVHVGYRRPGAGKGEASSKALENVDKLLESIIKEAAE</sequence>
<dbReference type="Pfam" id="PF03625">
    <property type="entry name" value="DUF302"/>
    <property type="match status" value="1"/>
</dbReference>
<feature type="signal peptide" evidence="1">
    <location>
        <begin position="1"/>
        <end position="21"/>
    </location>
</feature>
<dbReference type="EMBL" id="LN829119">
    <property type="protein sequence ID" value="CPR15226.1"/>
    <property type="molecule type" value="Genomic_DNA"/>
</dbReference>
<proteinExistence type="predicted"/>
<accession>A0A0D6J9W0</accession>
<name>A0A0D6J9W0_9HYPH</name>
<evidence type="ECO:0000313" key="3">
    <source>
        <dbReference type="EMBL" id="CPR15226.1"/>
    </source>
</evidence>
<organism evidence="3 4">
    <name type="scientific">Candidatus Filomicrobium marinum</name>
    <dbReference type="NCBI Taxonomy" id="1608628"/>
    <lineage>
        <taxon>Bacteria</taxon>
        <taxon>Pseudomonadati</taxon>
        <taxon>Pseudomonadota</taxon>
        <taxon>Alphaproteobacteria</taxon>
        <taxon>Hyphomicrobiales</taxon>
        <taxon>Hyphomicrobiaceae</taxon>
        <taxon>Filomicrobium</taxon>
    </lineage>
</organism>
<reference evidence="4" key="1">
    <citation type="submission" date="2015-02" db="EMBL/GenBank/DDBJ databases">
        <authorList>
            <person name="Chooi Y.-H."/>
        </authorList>
    </citation>
    <scope>NUCLEOTIDE SEQUENCE [LARGE SCALE GENOMIC DNA]</scope>
    <source>
        <strain evidence="4">strain Y</strain>
    </source>
</reference>
<dbReference type="RefSeq" id="WP_076605364.1">
    <property type="nucleotide sequence ID" value="NZ_LN829118.1"/>
</dbReference>
<dbReference type="InterPro" id="IPR005180">
    <property type="entry name" value="DUF302"/>
</dbReference>
<dbReference type="CDD" id="cd14797">
    <property type="entry name" value="DUF302"/>
    <property type="match status" value="1"/>
</dbReference>